<evidence type="ECO:0000256" key="2">
    <source>
        <dbReference type="SAM" id="MobiDB-lite"/>
    </source>
</evidence>
<evidence type="ECO:0000256" key="1">
    <source>
        <dbReference type="SAM" id="Coils"/>
    </source>
</evidence>
<organism evidence="3 4">
    <name type="scientific">Riccia sorocarpa</name>
    <dbReference type="NCBI Taxonomy" id="122646"/>
    <lineage>
        <taxon>Eukaryota</taxon>
        <taxon>Viridiplantae</taxon>
        <taxon>Streptophyta</taxon>
        <taxon>Embryophyta</taxon>
        <taxon>Marchantiophyta</taxon>
        <taxon>Marchantiopsida</taxon>
        <taxon>Marchantiidae</taxon>
        <taxon>Marchantiales</taxon>
        <taxon>Ricciaceae</taxon>
        <taxon>Riccia</taxon>
    </lineage>
</organism>
<proteinExistence type="predicted"/>
<evidence type="ECO:0000313" key="4">
    <source>
        <dbReference type="Proteomes" id="UP001633002"/>
    </source>
</evidence>
<accession>A0ABD3IH86</accession>
<feature type="coiled-coil region" evidence="1">
    <location>
        <begin position="304"/>
        <end position="428"/>
    </location>
</feature>
<dbReference type="Proteomes" id="UP001633002">
    <property type="component" value="Unassembled WGS sequence"/>
</dbReference>
<gene>
    <name evidence="3" type="ORF">R1sor_019628</name>
</gene>
<sequence length="512" mass="59183">MRNIDTLCEAMEQEENTSRDSKRRNLFPNEASSSAEPPITTIQRYQAPERSILRPKVGITIEELSVLSRDEVFPFLDTTRLKDDKMVSVDPAIFSGGASSRSTSAPWEMDLSTVGLKRLVDFPSKGECRRIVPPSTVENYFLDRTRQKKKGDLWKNIAPWFNFSLKHQQPRSEGWVVDDFRKFRLEGHPEGDSLDKRVRLVINQVQNVIGKTNLSFCSSSLVLLVVAHVDPSMADYCPDWHEFVAHEIRSRLGHEKRDKQSAKMFREGWMVIVGIVRADFMAKEAASRGEPLLLESRNAFTDTRAEWDSEKGELTRQRDALKEELEKAEQKALEAKEREEALRKEKEALQRDYTNEKAEWEAKNSQLIAEIVQTQLTALREMMEAATKRSDEPQAELKRELEAKEQELKRLQGNDKKIRHRLKAAKKKERDLETELKKMPIGVVLKGESKTLELMKSGKKWHISCYPQLFNASDYTQWKKPVLPVICCGSNQSWYRPQDSNMWPQLSSQQTW</sequence>
<dbReference type="EMBL" id="JBJQOH010000001">
    <property type="protein sequence ID" value="KAL3701606.1"/>
    <property type="molecule type" value="Genomic_DNA"/>
</dbReference>
<comment type="caution">
    <text evidence="3">The sequence shown here is derived from an EMBL/GenBank/DDBJ whole genome shotgun (WGS) entry which is preliminary data.</text>
</comment>
<feature type="region of interest" description="Disordered" evidence="2">
    <location>
        <begin position="12"/>
        <end position="38"/>
    </location>
</feature>
<name>A0ABD3IH86_9MARC</name>
<protein>
    <submittedName>
        <fullName evidence="3">Uncharacterized protein</fullName>
    </submittedName>
</protein>
<dbReference type="AlphaFoldDB" id="A0ABD3IH86"/>
<keyword evidence="1" id="KW-0175">Coiled coil</keyword>
<keyword evidence="4" id="KW-1185">Reference proteome</keyword>
<evidence type="ECO:0000313" key="3">
    <source>
        <dbReference type="EMBL" id="KAL3701606.1"/>
    </source>
</evidence>
<reference evidence="3 4" key="1">
    <citation type="submission" date="2024-09" db="EMBL/GenBank/DDBJ databases">
        <title>Chromosome-scale assembly of Riccia sorocarpa.</title>
        <authorList>
            <person name="Paukszto L."/>
        </authorList>
    </citation>
    <scope>NUCLEOTIDE SEQUENCE [LARGE SCALE GENOMIC DNA]</scope>
    <source>
        <strain evidence="3">LP-2024</strain>
        <tissue evidence="3">Aerial parts of the thallus</tissue>
    </source>
</reference>